<proteinExistence type="predicted"/>
<gene>
    <name evidence="2" type="ORF">H735_06275</name>
</gene>
<dbReference type="Gene3D" id="1.10.260.40">
    <property type="entry name" value="lambda repressor-like DNA-binding domains"/>
    <property type="match status" value="1"/>
</dbReference>
<dbReference type="AlphaFoldDB" id="A0A0C1ZAA6"/>
<name>A0A0C1ZAA6_9VIBR</name>
<keyword evidence="2" id="KW-0238">DNA-binding</keyword>
<comment type="caution">
    <text evidence="2">The sequence shown here is derived from an EMBL/GenBank/DDBJ whole genome shotgun (WGS) entry which is preliminary data.</text>
</comment>
<dbReference type="Pfam" id="PF01381">
    <property type="entry name" value="HTH_3"/>
    <property type="match status" value="1"/>
</dbReference>
<dbReference type="RefSeq" id="WP_020194885.1">
    <property type="nucleotide sequence ID" value="NZ_BAOH01000009.1"/>
</dbReference>
<evidence type="ECO:0000259" key="1">
    <source>
        <dbReference type="PROSITE" id="PS50943"/>
    </source>
</evidence>
<evidence type="ECO:0000313" key="2">
    <source>
        <dbReference type="EMBL" id="KIF53990.1"/>
    </source>
</evidence>
<dbReference type="InterPro" id="IPR010982">
    <property type="entry name" value="Lambda_DNA-bd_dom_sf"/>
</dbReference>
<dbReference type="SUPFAM" id="SSF47413">
    <property type="entry name" value="lambda repressor-like DNA-binding domains"/>
    <property type="match status" value="1"/>
</dbReference>
<evidence type="ECO:0000313" key="3">
    <source>
        <dbReference type="Proteomes" id="UP000031586"/>
    </source>
</evidence>
<dbReference type="SMART" id="SM00530">
    <property type="entry name" value="HTH_XRE"/>
    <property type="match status" value="1"/>
</dbReference>
<dbReference type="GO" id="GO:0003677">
    <property type="term" value="F:DNA binding"/>
    <property type="evidence" value="ECO:0007669"/>
    <property type="project" value="UniProtKB-KW"/>
</dbReference>
<dbReference type="PATRIC" id="fig|1229493.5.peg.318"/>
<accession>A0A0C1ZAA6</accession>
<sequence>MFGDYLKQLRNQLNLTQRELATKLNLANPEFASIDSVTISRWERNTTSPNAVKAIRVLRELALDLKPFLLSIPSPENGTMLDDILYDRFHSQRAMLLTSGYEELKPSKEVEIIEETLFTEHVDADLARLKNFFLNSDAHYPGMFDLDYVAMHNDDKLIAKVYKDSETNKVRGHSISFLFRIEDLDAHFHNPSQTLPFSQARAYSENRGMALCCLSRYAASEQVFMMLHPTLVDYLAGRSNITELYYYAFDNQFTDYLVSLGAEKVAYDTPDKAGSVTIGKTSYRKCLLKVDTAVLLAQPSMIYLLHQHQANTAKR</sequence>
<dbReference type="InterPro" id="IPR001387">
    <property type="entry name" value="Cro/C1-type_HTH"/>
</dbReference>
<dbReference type="PROSITE" id="PS50943">
    <property type="entry name" value="HTH_CROC1"/>
    <property type="match status" value="1"/>
</dbReference>
<dbReference type="EMBL" id="JPRD01000011">
    <property type="protein sequence ID" value="KIF53990.1"/>
    <property type="molecule type" value="Genomic_DNA"/>
</dbReference>
<organism evidence="2 3">
    <name type="scientific">Vibrio owensii CAIM 1854 = LMG 25443</name>
    <dbReference type="NCBI Taxonomy" id="1229493"/>
    <lineage>
        <taxon>Bacteria</taxon>
        <taxon>Pseudomonadati</taxon>
        <taxon>Pseudomonadota</taxon>
        <taxon>Gammaproteobacteria</taxon>
        <taxon>Vibrionales</taxon>
        <taxon>Vibrionaceae</taxon>
        <taxon>Vibrio</taxon>
    </lineage>
</organism>
<reference evidence="2 3" key="1">
    <citation type="submission" date="2014-07" db="EMBL/GenBank/DDBJ databases">
        <title>Unique and conserved regions in Vibrio harveyi and related species in comparison with the shrimp pathogen Vibrio harveyi CAIM 1792.</title>
        <authorList>
            <person name="Espinoza-Valles I."/>
            <person name="Vora G."/>
            <person name="Leekitcharoenphon P."/>
            <person name="Ussery D."/>
            <person name="Hoj L."/>
            <person name="Gomez-Gil B."/>
        </authorList>
    </citation>
    <scope>NUCLEOTIDE SEQUENCE [LARGE SCALE GENOMIC DNA]</scope>
    <source>
        <strain evidence="3">CAIM 1854 / LMG 25443</strain>
    </source>
</reference>
<feature type="domain" description="HTH cro/C1-type" evidence="1">
    <location>
        <begin position="6"/>
        <end position="68"/>
    </location>
</feature>
<dbReference type="Proteomes" id="UP000031586">
    <property type="component" value="Unassembled WGS sequence"/>
</dbReference>
<dbReference type="CDD" id="cd00093">
    <property type="entry name" value="HTH_XRE"/>
    <property type="match status" value="1"/>
</dbReference>
<protein>
    <submittedName>
        <fullName evidence="2">DNA-binding protein</fullName>
    </submittedName>
</protein>